<comment type="caution">
    <text evidence="1">The sequence shown here is derived from an EMBL/GenBank/DDBJ whole genome shotgun (WGS) entry which is preliminary data.</text>
</comment>
<protein>
    <submittedName>
        <fullName evidence="1">Uncharacterized protein (DUF1015 family)</fullName>
    </submittedName>
</protein>
<dbReference type="PANTHER" id="PTHR36454">
    <property type="entry name" value="LMO2823 PROTEIN"/>
    <property type="match status" value="1"/>
</dbReference>
<organism evidence="1 2">
    <name type="scientific">Mesonia maritima</name>
    <dbReference type="NCBI Taxonomy" id="1793873"/>
    <lineage>
        <taxon>Bacteria</taxon>
        <taxon>Pseudomonadati</taxon>
        <taxon>Bacteroidota</taxon>
        <taxon>Flavobacteriia</taxon>
        <taxon>Flavobacteriales</taxon>
        <taxon>Flavobacteriaceae</taxon>
        <taxon>Mesonia</taxon>
    </lineage>
</organism>
<evidence type="ECO:0000313" key="2">
    <source>
        <dbReference type="Proteomes" id="UP001257659"/>
    </source>
</evidence>
<accession>A0ABU1K3V9</accession>
<reference evidence="1 2" key="1">
    <citation type="submission" date="2023-07" db="EMBL/GenBank/DDBJ databases">
        <title>Genomic Encyclopedia of Type Strains, Phase IV (KMG-IV): sequencing the most valuable type-strain genomes for metagenomic binning, comparative biology and taxonomic classification.</title>
        <authorList>
            <person name="Goeker M."/>
        </authorList>
    </citation>
    <scope>NUCLEOTIDE SEQUENCE [LARGE SCALE GENOMIC DNA]</scope>
    <source>
        <strain evidence="1 2">DSM 102814</strain>
    </source>
</reference>
<sequence length="412" mass="48025">MPNIVPFRAVRPTRDKVSLIAARSYQSYTQAEREARLDNNPFSFLHIVNPGYKYHKEISGQERFKLVKNRYQEFREDGIFIKEEKPCYYVYRIINRDGEMFTGIIAAASVEDYEKNTIKRHEDTIAYRENTFKDYLKIVGFNAEPVLLTHADDSILSEIIAKVTKTRAEYEFTTTFRDTHYLWKVNDADNVEKIKAQYAGISKMYIADGHHRSASSYLLAQDLKEQNKKHNGTEAYNYFMSFIIPESDLRIHEFNRLVRDLNNLSKEEFLIQLDAVFRIENRGLEYHKPKEKHHFSMYLDGEFYSLHLRKSAYKFTDALSKLDAQILYATVLEPILGISDLRNDNRIDYSEGKNGMTYVKGVVDSGEFKVGFGMLPVSVEEMKQISEEGLTMPPKSTYIQPKLRSGVTIYEF</sequence>
<dbReference type="Pfam" id="PF06245">
    <property type="entry name" value="DUF1015"/>
    <property type="match status" value="1"/>
</dbReference>
<name>A0ABU1K3V9_9FLAO</name>
<dbReference type="Proteomes" id="UP001257659">
    <property type="component" value="Unassembled WGS sequence"/>
</dbReference>
<dbReference type="PANTHER" id="PTHR36454:SF1">
    <property type="entry name" value="DUF1015 DOMAIN-CONTAINING PROTEIN"/>
    <property type="match status" value="1"/>
</dbReference>
<proteinExistence type="predicted"/>
<evidence type="ECO:0000313" key="1">
    <source>
        <dbReference type="EMBL" id="MDR6300307.1"/>
    </source>
</evidence>
<dbReference type="EMBL" id="JAVDQA010000002">
    <property type="protein sequence ID" value="MDR6300307.1"/>
    <property type="molecule type" value="Genomic_DNA"/>
</dbReference>
<dbReference type="PIRSF" id="PIRSF033563">
    <property type="entry name" value="UCP033563"/>
    <property type="match status" value="1"/>
</dbReference>
<gene>
    <name evidence="1" type="ORF">GGR31_000938</name>
</gene>
<keyword evidence="2" id="KW-1185">Reference proteome</keyword>
<dbReference type="InterPro" id="IPR008323">
    <property type="entry name" value="UCP033563"/>
</dbReference>
<dbReference type="RefSeq" id="WP_309727219.1">
    <property type="nucleotide sequence ID" value="NZ_JAVDQA010000002.1"/>
</dbReference>